<proteinExistence type="predicted"/>
<dbReference type="EMBL" id="UINC01116772">
    <property type="protein sequence ID" value="SVC88745.1"/>
    <property type="molecule type" value="Genomic_DNA"/>
</dbReference>
<evidence type="ECO:0000313" key="1">
    <source>
        <dbReference type="EMBL" id="SVC88745.1"/>
    </source>
</evidence>
<reference evidence="1" key="1">
    <citation type="submission" date="2018-05" db="EMBL/GenBank/DDBJ databases">
        <authorList>
            <person name="Lanie J.A."/>
            <person name="Ng W.-L."/>
            <person name="Kazmierczak K.M."/>
            <person name="Andrzejewski T.M."/>
            <person name="Davidsen T.M."/>
            <person name="Wayne K.J."/>
            <person name="Tettelin H."/>
            <person name="Glass J.I."/>
            <person name="Rusch D."/>
            <person name="Podicherti R."/>
            <person name="Tsui H.-C.T."/>
            <person name="Winkler M.E."/>
        </authorList>
    </citation>
    <scope>NUCLEOTIDE SEQUENCE</scope>
</reference>
<accession>A0A382QV46</accession>
<gene>
    <name evidence="1" type="ORF">METZ01_LOCUS341599</name>
</gene>
<protein>
    <submittedName>
        <fullName evidence="1">Uncharacterized protein</fullName>
    </submittedName>
</protein>
<name>A0A382QV46_9ZZZZ</name>
<dbReference type="AlphaFoldDB" id="A0A382QV46"/>
<organism evidence="1">
    <name type="scientific">marine metagenome</name>
    <dbReference type="NCBI Taxonomy" id="408172"/>
    <lineage>
        <taxon>unclassified sequences</taxon>
        <taxon>metagenomes</taxon>
        <taxon>ecological metagenomes</taxon>
    </lineage>
</organism>
<sequence>MNYFLNGEDKSFITKEGSLSDHSALFIEVSI</sequence>